<dbReference type="AlphaFoldDB" id="A0A9X1MCV1"/>
<dbReference type="Proteomes" id="UP001139158">
    <property type="component" value="Unassembled WGS sequence"/>
</dbReference>
<dbReference type="EMBL" id="JAJFZV010000004">
    <property type="protein sequence ID" value="MCC3297196.1"/>
    <property type="molecule type" value="Genomic_DNA"/>
</dbReference>
<organism evidence="2 3">
    <name type="scientific">Arthrobacter caoxuetaonis</name>
    <dbReference type="NCBI Taxonomy" id="2886935"/>
    <lineage>
        <taxon>Bacteria</taxon>
        <taxon>Bacillati</taxon>
        <taxon>Actinomycetota</taxon>
        <taxon>Actinomycetes</taxon>
        <taxon>Micrococcales</taxon>
        <taxon>Micrococcaceae</taxon>
        <taxon>Arthrobacter</taxon>
    </lineage>
</organism>
<keyword evidence="3" id="KW-1185">Reference proteome</keyword>
<evidence type="ECO:0000256" key="1">
    <source>
        <dbReference type="SAM" id="MobiDB-lite"/>
    </source>
</evidence>
<comment type="caution">
    <text evidence="2">The sequence shown here is derived from an EMBL/GenBank/DDBJ whole genome shotgun (WGS) entry which is preliminary data.</text>
</comment>
<dbReference type="Pfam" id="PF13822">
    <property type="entry name" value="ACC_epsilon"/>
    <property type="match status" value="1"/>
</dbReference>
<evidence type="ECO:0000313" key="2">
    <source>
        <dbReference type="EMBL" id="MCC3297196.1"/>
    </source>
</evidence>
<accession>A0A9X1MCV1</accession>
<gene>
    <name evidence="2" type="ORF">LJ757_05170</name>
</gene>
<dbReference type="GO" id="GO:0004658">
    <property type="term" value="F:propionyl-CoA carboxylase activity"/>
    <property type="evidence" value="ECO:0007669"/>
    <property type="project" value="InterPro"/>
</dbReference>
<evidence type="ECO:0000313" key="3">
    <source>
        <dbReference type="Proteomes" id="UP001139158"/>
    </source>
</evidence>
<dbReference type="RefSeq" id="WP_227894960.1">
    <property type="nucleotide sequence ID" value="NZ_CP099466.1"/>
</dbReference>
<proteinExistence type="predicted"/>
<sequence length="83" mass="8849">MSIVGEPDFEPAIQPLLQVLTGSPTDEELAALTAVVLGLGAGAPDSAAPVLRDPATTRRAWTRRRQLSLTPAPGPGSWRRTYR</sequence>
<dbReference type="GO" id="GO:0003989">
    <property type="term" value="F:acetyl-CoA carboxylase activity"/>
    <property type="evidence" value="ECO:0007669"/>
    <property type="project" value="InterPro"/>
</dbReference>
<reference evidence="2" key="1">
    <citation type="submission" date="2021-10" db="EMBL/GenBank/DDBJ databases">
        <title>Novel species in genus Arthrobacter.</title>
        <authorList>
            <person name="Liu Y."/>
        </authorList>
    </citation>
    <scope>NUCLEOTIDE SEQUENCE</scope>
    <source>
        <strain evidence="2">Zg-Y453</strain>
    </source>
</reference>
<name>A0A9X1MCV1_9MICC</name>
<protein>
    <submittedName>
        <fullName evidence="2">Acyl-CoA carboxylase subunit epsilon</fullName>
    </submittedName>
</protein>
<feature type="region of interest" description="Disordered" evidence="1">
    <location>
        <begin position="59"/>
        <end position="83"/>
    </location>
</feature>
<dbReference type="InterPro" id="IPR032716">
    <property type="entry name" value="ACC_epsilon"/>
</dbReference>